<dbReference type="KEGG" id="sals:SLNWT_6833"/>
<protein>
    <submittedName>
        <fullName evidence="2">Teichoic acid biosynthesis protein C</fullName>
    </submittedName>
</protein>
<accession>A0A0B5EZG5</accession>
<name>A0A0B5EZG5_STRA4</name>
<evidence type="ECO:0000259" key="1">
    <source>
        <dbReference type="Pfam" id="PF21311"/>
    </source>
</evidence>
<reference evidence="2 3" key="1">
    <citation type="submission" date="2015-01" db="EMBL/GenBank/DDBJ databases">
        <title>Enhanced salinomycin production by adjusting the supply of polyketide extender units in Streptomyce albus DSM 41398.</title>
        <authorList>
            <person name="Lu C."/>
        </authorList>
    </citation>
    <scope>NUCLEOTIDE SEQUENCE [LARGE SCALE GENOMIC DNA]</scope>
    <source>
        <strain evidence="3">ATCC 21838 / DSM 41398 / FERM P-419 / JCM 4703 / NBRC 107858</strain>
    </source>
</reference>
<evidence type="ECO:0000313" key="3">
    <source>
        <dbReference type="Proteomes" id="UP000031523"/>
    </source>
</evidence>
<gene>
    <name evidence="2" type="ORF">SLNWT_6833</name>
</gene>
<dbReference type="EMBL" id="CP010519">
    <property type="protein sequence ID" value="AJE87209.1"/>
    <property type="molecule type" value="Genomic_DNA"/>
</dbReference>
<sequence>MAQAKFSRRGVLRAGGAGLLSAGVLGTLTAGSARAAVPASQRFDLSEPSYDVFRGVMLDEAHHAMQGMAFDAANRRLFIAQIRDGSSGDDLCINRLDESGKVTGSMHLDKAGHGVSIGVEPVGKDSYVWVECDADSSDDSGRGTALARFKFVDGAAPSGVKKFFTGSDTITCATDPVNSRILVRRKESGKMTFRLYDFSSIDIENGTFTKELAKITQPTLGNGSVTFQGYTVLGSYLYTLDGTGHADAADINSYVTSIDLNTGKVVERFLTKAGKSLVYREPEGMAIMRTSGGEVRLCFGFASRTSVGNINRYANVFHKNVLL</sequence>
<dbReference type="PROSITE" id="PS51318">
    <property type="entry name" value="TAT"/>
    <property type="match status" value="1"/>
</dbReference>
<organism evidence="2 3">
    <name type="scientific">Streptomyces albus (strain ATCC 21838 / DSM 41398 / FERM P-419 / JCM 4703 / NBRC 107858)</name>
    <dbReference type="NCBI Taxonomy" id="1081613"/>
    <lineage>
        <taxon>Bacteria</taxon>
        <taxon>Bacillati</taxon>
        <taxon>Actinomycetota</taxon>
        <taxon>Actinomycetes</taxon>
        <taxon>Kitasatosporales</taxon>
        <taxon>Streptomycetaceae</taxon>
        <taxon>Streptomyces</taxon>
    </lineage>
</organism>
<dbReference type="InterPro" id="IPR006311">
    <property type="entry name" value="TAT_signal"/>
</dbReference>
<evidence type="ECO:0000313" key="2">
    <source>
        <dbReference type="EMBL" id="AJE87209.1"/>
    </source>
</evidence>
<feature type="domain" description="P68 RBP/TagC-like beta-propeller" evidence="1">
    <location>
        <begin position="65"/>
        <end position="316"/>
    </location>
</feature>
<dbReference type="AlphaFoldDB" id="A0A0B5EZG5"/>
<dbReference type="SUPFAM" id="SSF63825">
    <property type="entry name" value="YWTD domain"/>
    <property type="match status" value="1"/>
</dbReference>
<dbReference type="InterPro" id="IPR048799">
    <property type="entry name" value="P68_RBP_TagC-like_beta-prop"/>
</dbReference>
<dbReference type="Pfam" id="PF21311">
    <property type="entry name" value="Phage_RBD_prop"/>
    <property type="match status" value="1"/>
</dbReference>
<proteinExistence type="predicted"/>
<dbReference type="Proteomes" id="UP000031523">
    <property type="component" value="Chromosome"/>
</dbReference>
<keyword evidence="3" id="KW-1185">Reference proteome</keyword>